<protein>
    <submittedName>
        <fullName evidence="2">Uncharacterized protein</fullName>
    </submittedName>
</protein>
<reference evidence="2" key="1">
    <citation type="submission" date="2022-07" db="EMBL/GenBank/DDBJ databases">
        <authorList>
            <person name="Trinca V."/>
            <person name="Uliana J.V.C."/>
            <person name="Torres T.T."/>
            <person name="Ward R.J."/>
            <person name="Monesi N."/>
        </authorList>
    </citation>
    <scope>NUCLEOTIDE SEQUENCE</scope>
    <source>
        <strain evidence="2">HSMRA1968</strain>
        <tissue evidence="2">Whole embryos</tissue>
    </source>
</reference>
<dbReference type="EMBL" id="WJQU01000004">
    <property type="protein sequence ID" value="KAJ6636208.1"/>
    <property type="molecule type" value="Genomic_DNA"/>
</dbReference>
<feature type="region of interest" description="Disordered" evidence="1">
    <location>
        <begin position="44"/>
        <end position="63"/>
    </location>
</feature>
<gene>
    <name evidence="2" type="ORF">Bhyg_14796</name>
</gene>
<proteinExistence type="predicted"/>
<dbReference type="AlphaFoldDB" id="A0A9Q0RXU2"/>
<evidence type="ECO:0000313" key="3">
    <source>
        <dbReference type="Proteomes" id="UP001151699"/>
    </source>
</evidence>
<keyword evidence="3" id="KW-1185">Reference proteome</keyword>
<name>A0A9Q0RXU2_9DIPT</name>
<dbReference type="Proteomes" id="UP001151699">
    <property type="component" value="Chromosome C"/>
</dbReference>
<feature type="non-terminal residue" evidence="2">
    <location>
        <position position="76"/>
    </location>
</feature>
<comment type="caution">
    <text evidence="2">The sequence shown here is derived from an EMBL/GenBank/DDBJ whole genome shotgun (WGS) entry which is preliminary data.</text>
</comment>
<organism evidence="2 3">
    <name type="scientific">Pseudolycoriella hygida</name>
    <dbReference type="NCBI Taxonomy" id="35572"/>
    <lineage>
        <taxon>Eukaryota</taxon>
        <taxon>Metazoa</taxon>
        <taxon>Ecdysozoa</taxon>
        <taxon>Arthropoda</taxon>
        <taxon>Hexapoda</taxon>
        <taxon>Insecta</taxon>
        <taxon>Pterygota</taxon>
        <taxon>Neoptera</taxon>
        <taxon>Endopterygota</taxon>
        <taxon>Diptera</taxon>
        <taxon>Nematocera</taxon>
        <taxon>Sciaroidea</taxon>
        <taxon>Sciaridae</taxon>
        <taxon>Pseudolycoriella</taxon>
    </lineage>
</organism>
<sequence length="76" mass="8803">NMKFWDKFMETKELLRYNTTMNVIVFNNATFHALKEELVQVQDASTEHSNSKNATKAKNKSDVHNELEIAITKAMN</sequence>
<evidence type="ECO:0000256" key="1">
    <source>
        <dbReference type="SAM" id="MobiDB-lite"/>
    </source>
</evidence>
<evidence type="ECO:0000313" key="2">
    <source>
        <dbReference type="EMBL" id="KAJ6636208.1"/>
    </source>
</evidence>
<accession>A0A9Q0RXU2</accession>